<comment type="caution">
    <text evidence="2">The sequence shown here is derived from an EMBL/GenBank/DDBJ whole genome shotgun (WGS) entry which is preliminary data.</text>
</comment>
<keyword evidence="3" id="KW-1185">Reference proteome</keyword>
<evidence type="ECO:0000313" key="2">
    <source>
        <dbReference type="EMBL" id="KAJ4950752.1"/>
    </source>
</evidence>
<evidence type="ECO:0000256" key="1">
    <source>
        <dbReference type="SAM" id="MobiDB-lite"/>
    </source>
</evidence>
<name>A0A9Q0GMS7_9MAGN</name>
<reference evidence="2" key="1">
    <citation type="journal article" date="2023" name="Plant J.">
        <title>The genome of the king protea, Protea cynaroides.</title>
        <authorList>
            <person name="Chang J."/>
            <person name="Duong T.A."/>
            <person name="Schoeman C."/>
            <person name="Ma X."/>
            <person name="Roodt D."/>
            <person name="Barker N."/>
            <person name="Li Z."/>
            <person name="Van de Peer Y."/>
            <person name="Mizrachi E."/>
        </authorList>
    </citation>
    <scope>NUCLEOTIDE SEQUENCE</scope>
    <source>
        <tissue evidence="2">Young leaves</tissue>
    </source>
</reference>
<organism evidence="2 3">
    <name type="scientific">Protea cynaroides</name>
    <dbReference type="NCBI Taxonomy" id="273540"/>
    <lineage>
        <taxon>Eukaryota</taxon>
        <taxon>Viridiplantae</taxon>
        <taxon>Streptophyta</taxon>
        <taxon>Embryophyta</taxon>
        <taxon>Tracheophyta</taxon>
        <taxon>Spermatophyta</taxon>
        <taxon>Magnoliopsida</taxon>
        <taxon>Proteales</taxon>
        <taxon>Proteaceae</taxon>
        <taxon>Protea</taxon>
    </lineage>
</organism>
<proteinExistence type="predicted"/>
<feature type="region of interest" description="Disordered" evidence="1">
    <location>
        <begin position="51"/>
        <end position="107"/>
    </location>
</feature>
<gene>
    <name evidence="2" type="ORF">NE237_027584</name>
</gene>
<dbReference type="AlphaFoldDB" id="A0A9Q0GMS7"/>
<feature type="compositionally biased region" description="Polar residues" evidence="1">
    <location>
        <begin position="86"/>
        <end position="107"/>
    </location>
</feature>
<protein>
    <submittedName>
        <fullName evidence="2">Uncharacterized protein</fullName>
    </submittedName>
</protein>
<dbReference type="Proteomes" id="UP001141806">
    <property type="component" value="Unassembled WGS sequence"/>
</dbReference>
<dbReference type="EMBL" id="JAMYWD010000012">
    <property type="protein sequence ID" value="KAJ4950752.1"/>
    <property type="molecule type" value="Genomic_DNA"/>
</dbReference>
<sequence length="107" mass="11717">MPAFSFWAQALKDFIDERVPDLDYRGCNLLVDVAVPPSDKELDDDDLYERLGEILDAEDAEKGHSTKGPSGYQTPRFGSPVHQGLKLSSNPLPTTSSHDLSSPDPST</sequence>
<evidence type="ECO:0000313" key="3">
    <source>
        <dbReference type="Proteomes" id="UP001141806"/>
    </source>
</evidence>
<accession>A0A9Q0GMS7</accession>